<dbReference type="Proteomes" id="UP001523550">
    <property type="component" value="Unassembled WGS sequence"/>
</dbReference>
<evidence type="ECO:0000259" key="4">
    <source>
        <dbReference type="PROSITE" id="PS50968"/>
    </source>
</evidence>
<sequence length="129" mass="13932">MSKVPAELKYAKSHEWVRVEDDGTITVGISDHAQGALGDLVYVEAPEVGESYGAGDAAAVVESVKAASDIYCPVAGEVVESHESLADEPEHVNEDPYGEGWIFRLRPEKPEDVDGLMDAAAYQKLLEDE</sequence>
<evidence type="ECO:0000313" key="5">
    <source>
        <dbReference type="EMBL" id="MCP1727456.1"/>
    </source>
</evidence>
<dbReference type="NCBIfam" id="TIGR00527">
    <property type="entry name" value="gcvH"/>
    <property type="match status" value="1"/>
</dbReference>
<dbReference type="NCBIfam" id="NF002270">
    <property type="entry name" value="PRK01202.1"/>
    <property type="match status" value="1"/>
</dbReference>
<dbReference type="InterPro" id="IPR002930">
    <property type="entry name" value="GCV_H"/>
</dbReference>
<organism evidence="5 6">
    <name type="scientific">Natronospira proteinivora</name>
    <dbReference type="NCBI Taxonomy" id="1807133"/>
    <lineage>
        <taxon>Bacteria</taxon>
        <taxon>Pseudomonadati</taxon>
        <taxon>Pseudomonadota</taxon>
        <taxon>Gammaproteobacteria</taxon>
        <taxon>Natronospirales</taxon>
        <taxon>Natronospiraceae</taxon>
        <taxon>Natronospira</taxon>
    </lineage>
</organism>
<feature type="modified residue" description="N6-lipoyllysine" evidence="3">
    <location>
        <position position="65"/>
    </location>
</feature>
<keyword evidence="2 3" id="KW-0450">Lipoyl</keyword>
<comment type="caution">
    <text evidence="5">The sequence shown here is derived from an EMBL/GenBank/DDBJ whole genome shotgun (WGS) entry which is preliminary data.</text>
</comment>
<proteinExistence type="inferred from homology"/>
<comment type="similarity">
    <text evidence="1 3">Belongs to the GcvH family.</text>
</comment>
<dbReference type="Pfam" id="PF01597">
    <property type="entry name" value="GCV_H"/>
    <property type="match status" value="1"/>
</dbReference>
<evidence type="ECO:0000256" key="1">
    <source>
        <dbReference type="ARBA" id="ARBA00009249"/>
    </source>
</evidence>
<dbReference type="EMBL" id="JALJYF010000001">
    <property type="protein sequence ID" value="MCP1727456.1"/>
    <property type="molecule type" value="Genomic_DNA"/>
</dbReference>
<protein>
    <recommendedName>
        <fullName evidence="3">Glycine cleavage system H protein</fullName>
    </recommendedName>
</protein>
<dbReference type="RefSeq" id="WP_253447431.1">
    <property type="nucleotide sequence ID" value="NZ_JALJYF010000001.1"/>
</dbReference>
<dbReference type="SUPFAM" id="SSF51230">
    <property type="entry name" value="Single hybrid motif"/>
    <property type="match status" value="1"/>
</dbReference>
<keyword evidence="6" id="KW-1185">Reference proteome</keyword>
<gene>
    <name evidence="3" type="primary">gcvH</name>
    <name evidence="5" type="ORF">J2T60_001421</name>
</gene>
<evidence type="ECO:0000313" key="6">
    <source>
        <dbReference type="Proteomes" id="UP001523550"/>
    </source>
</evidence>
<accession>A0ABT1G889</accession>
<feature type="domain" description="Lipoyl-binding" evidence="4">
    <location>
        <begin position="24"/>
        <end position="106"/>
    </location>
</feature>
<comment type="subunit">
    <text evidence="3">The glycine cleavage system is composed of four proteins: P, T, L and H.</text>
</comment>
<dbReference type="InterPro" id="IPR000089">
    <property type="entry name" value="Biotin_lipoyl"/>
</dbReference>
<dbReference type="PROSITE" id="PS50968">
    <property type="entry name" value="BIOTINYL_LIPOYL"/>
    <property type="match status" value="1"/>
</dbReference>
<dbReference type="PANTHER" id="PTHR11715">
    <property type="entry name" value="GLYCINE CLEAVAGE SYSTEM H PROTEIN"/>
    <property type="match status" value="1"/>
</dbReference>
<dbReference type="PANTHER" id="PTHR11715:SF3">
    <property type="entry name" value="GLYCINE CLEAVAGE SYSTEM H PROTEIN-RELATED"/>
    <property type="match status" value="1"/>
</dbReference>
<comment type="cofactor">
    <cofactor evidence="3">
        <name>(R)-lipoate</name>
        <dbReference type="ChEBI" id="CHEBI:83088"/>
    </cofactor>
    <text evidence="3">Binds 1 lipoyl cofactor covalently.</text>
</comment>
<dbReference type="HAMAP" id="MF_00272">
    <property type="entry name" value="GcvH"/>
    <property type="match status" value="1"/>
</dbReference>
<comment type="function">
    <text evidence="3">The glycine cleavage system catalyzes the degradation of glycine. The H protein shuttles the methylamine group of glycine from the P protein to the T protein.</text>
</comment>
<evidence type="ECO:0000256" key="2">
    <source>
        <dbReference type="ARBA" id="ARBA00022823"/>
    </source>
</evidence>
<dbReference type="CDD" id="cd06848">
    <property type="entry name" value="GCS_H"/>
    <property type="match status" value="1"/>
</dbReference>
<dbReference type="InterPro" id="IPR017453">
    <property type="entry name" value="GCV_H_sub"/>
</dbReference>
<dbReference type="Gene3D" id="2.40.50.100">
    <property type="match status" value="1"/>
</dbReference>
<name>A0ABT1G889_9GAMM</name>
<dbReference type="InterPro" id="IPR011053">
    <property type="entry name" value="Single_hybrid_motif"/>
</dbReference>
<dbReference type="InterPro" id="IPR033753">
    <property type="entry name" value="GCV_H/Fam206"/>
</dbReference>
<evidence type="ECO:0000256" key="3">
    <source>
        <dbReference type="HAMAP-Rule" id="MF_00272"/>
    </source>
</evidence>
<reference evidence="5 6" key="1">
    <citation type="submission" date="2022-03" db="EMBL/GenBank/DDBJ databases">
        <title>Genomic Encyclopedia of Type Strains, Phase III (KMG-III): the genomes of soil and plant-associated and newly described type strains.</title>
        <authorList>
            <person name="Whitman W."/>
        </authorList>
    </citation>
    <scope>NUCLEOTIDE SEQUENCE [LARGE SCALE GENOMIC DNA]</scope>
    <source>
        <strain evidence="5 6">BSker1</strain>
    </source>
</reference>